<dbReference type="InterPro" id="IPR007577">
    <property type="entry name" value="GlycoTrfase_DXD_sugar-bd_CS"/>
</dbReference>
<evidence type="ECO:0000313" key="4">
    <source>
        <dbReference type="Proteomes" id="UP000000598"/>
    </source>
</evidence>
<dbReference type="GO" id="GO:0000009">
    <property type="term" value="F:alpha-1,6-mannosyltransferase activity"/>
    <property type="evidence" value="ECO:0007669"/>
    <property type="project" value="InterPro"/>
</dbReference>
<dbReference type="GO" id="GO:0000136">
    <property type="term" value="C:mannan polymerase complex"/>
    <property type="evidence" value="ECO:0007669"/>
    <property type="project" value="TreeGrafter"/>
</dbReference>
<dbReference type="EMBL" id="CR382123">
    <property type="protein sequence ID" value="CAH01232.1"/>
    <property type="molecule type" value="Genomic_DNA"/>
</dbReference>
<keyword evidence="2" id="KW-1133">Transmembrane helix</keyword>
<dbReference type="InParanoid" id="Q6CUK8"/>
<comment type="similarity">
    <text evidence="1">Belongs to the glycosyltransferase 32 family.</text>
</comment>
<evidence type="ECO:0000256" key="2">
    <source>
        <dbReference type="SAM" id="Phobius"/>
    </source>
</evidence>
<dbReference type="OMA" id="DINVENW"/>
<organism evidence="3 4">
    <name type="scientific">Kluyveromyces lactis (strain ATCC 8585 / CBS 2359 / DSM 70799 / NBRC 1267 / NRRL Y-1140 / WM37)</name>
    <name type="common">Yeast</name>
    <name type="synonym">Candida sphaerica</name>
    <dbReference type="NCBI Taxonomy" id="284590"/>
    <lineage>
        <taxon>Eukaryota</taxon>
        <taxon>Fungi</taxon>
        <taxon>Dikarya</taxon>
        <taxon>Ascomycota</taxon>
        <taxon>Saccharomycotina</taxon>
        <taxon>Saccharomycetes</taxon>
        <taxon>Saccharomycetales</taxon>
        <taxon>Saccharomycetaceae</taxon>
        <taxon>Kluyveromyces</taxon>
    </lineage>
</organism>
<dbReference type="STRING" id="284590.Q6CUK8"/>
<feature type="transmembrane region" description="Helical" evidence="2">
    <location>
        <begin position="31"/>
        <end position="49"/>
    </location>
</feature>
<dbReference type="AlphaFoldDB" id="Q6CUK8"/>
<keyword evidence="4" id="KW-1185">Reference proteome</keyword>
<gene>
    <name evidence="3" type="ORF">KLLA0_C04125g</name>
</gene>
<dbReference type="SUPFAM" id="SSF53448">
    <property type="entry name" value="Nucleotide-diphospho-sugar transferases"/>
    <property type="match status" value="1"/>
</dbReference>
<dbReference type="Pfam" id="PF04488">
    <property type="entry name" value="Gly_transf_sug"/>
    <property type="match status" value="1"/>
</dbReference>
<dbReference type="PANTHER" id="PTHR31834:SF1">
    <property type="entry name" value="INITIATION-SPECIFIC ALPHA-1,6-MANNOSYLTRANSFERASE"/>
    <property type="match status" value="1"/>
</dbReference>
<name>Q6CUK8_KLULA</name>
<dbReference type="PANTHER" id="PTHR31834">
    <property type="entry name" value="INITIATION-SPECIFIC ALPHA-1,6-MANNOSYLTRANSFERASE"/>
    <property type="match status" value="1"/>
</dbReference>
<dbReference type="Proteomes" id="UP000000598">
    <property type="component" value="Chromosome C"/>
</dbReference>
<evidence type="ECO:0000256" key="1">
    <source>
        <dbReference type="ARBA" id="ARBA00009003"/>
    </source>
</evidence>
<dbReference type="RefSeq" id="XP_452381.1">
    <property type="nucleotide sequence ID" value="XM_452381.1"/>
</dbReference>
<dbReference type="HOGENOM" id="CLU_022381_5_2_1"/>
<dbReference type="InterPro" id="IPR029044">
    <property type="entry name" value="Nucleotide-diphossugar_trans"/>
</dbReference>
<protein>
    <submittedName>
        <fullName evidence="3">KLLA0C04125p</fullName>
    </submittedName>
</protein>
<dbReference type="KEGG" id="kla:KLLA0_C04125g"/>
<keyword evidence="2" id="KW-0472">Membrane</keyword>
<dbReference type="PaxDb" id="284590-Q6CUK8"/>
<reference evidence="3 4" key="1">
    <citation type="journal article" date="2004" name="Nature">
        <title>Genome evolution in yeasts.</title>
        <authorList>
            <consortium name="Genolevures"/>
            <person name="Dujon B."/>
            <person name="Sherman D."/>
            <person name="Fischer G."/>
            <person name="Durrens P."/>
            <person name="Casaregola S."/>
            <person name="Lafontaine I."/>
            <person name="de Montigny J."/>
            <person name="Marck C."/>
            <person name="Neuveglise C."/>
            <person name="Talla E."/>
            <person name="Goffard N."/>
            <person name="Frangeul L."/>
            <person name="Aigle M."/>
            <person name="Anthouard V."/>
            <person name="Babour A."/>
            <person name="Barbe V."/>
            <person name="Barnay S."/>
            <person name="Blanchin S."/>
            <person name="Beckerich J.M."/>
            <person name="Beyne E."/>
            <person name="Bleykasten C."/>
            <person name="Boisrame A."/>
            <person name="Boyer J."/>
            <person name="Cattolico L."/>
            <person name="Confanioleri F."/>
            <person name="de Daruvar A."/>
            <person name="Despons L."/>
            <person name="Fabre E."/>
            <person name="Fairhead C."/>
            <person name="Ferry-Dumazet H."/>
            <person name="Groppi A."/>
            <person name="Hantraye F."/>
            <person name="Hennequin C."/>
            <person name="Jauniaux N."/>
            <person name="Joyet P."/>
            <person name="Kachouri R."/>
            <person name="Kerrest A."/>
            <person name="Koszul R."/>
            <person name="Lemaire M."/>
            <person name="Lesur I."/>
            <person name="Ma L."/>
            <person name="Muller H."/>
            <person name="Nicaud J.M."/>
            <person name="Nikolski M."/>
            <person name="Oztas S."/>
            <person name="Ozier-Kalogeropoulos O."/>
            <person name="Pellenz S."/>
            <person name="Potier S."/>
            <person name="Richard G.F."/>
            <person name="Straub M.L."/>
            <person name="Suleau A."/>
            <person name="Swennene D."/>
            <person name="Tekaia F."/>
            <person name="Wesolowski-Louvel M."/>
            <person name="Westhof E."/>
            <person name="Wirth B."/>
            <person name="Zeniou-Meyer M."/>
            <person name="Zivanovic I."/>
            <person name="Bolotin-Fukuhara M."/>
            <person name="Thierry A."/>
            <person name="Bouchier C."/>
            <person name="Caudron B."/>
            <person name="Scarpelli C."/>
            <person name="Gaillardin C."/>
            <person name="Weissenbach J."/>
            <person name="Wincker P."/>
            <person name="Souciet J.L."/>
        </authorList>
    </citation>
    <scope>NUCLEOTIDE SEQUENCE [LARGE SCALE GENOMIC DNA]</scope>
    <source>
        <strain evidence="4">ATCC 8585 / CBS 2359 / DSM 70799 / NBRC 1267 / NRRL Y-1140 / WM37</strain>
    </source>
</reference>
<dbReference type="InterPro" id="IPR039367">
    <property type="entry name" value="Och1-like"/>
</dbReference>
<dbReference type="GeneID" id="2892306"/>
<proteinExistence type="inferred from homology"/>
<evidence type="ECO:0000313" key="3">
    <source>
        <dbReference type="EMBL" id="CAH01232.1"/>
    </source>
</evidence>
<dbReference type="Gene3D" id="3.90.550.20">
    <property type="match status" value="1"/>
</dbReference>
<keyword evidence="2" id="KW-0812">Transmembrane</keyword>
<sequence length="424" mass="49214">MQEKEKNVPRPVDLTFLSSHLPMKHLRPRSCLLLSIVSIYLFWILFHNIPAFQNRDKSVNTPTVPADWSTGSLRHRLLAHFNSQNEIPRDIWQSWKSKQNLDVRFQENVRLWSSQSGFNYHFLDDDEIDEFVRTQFKLFPEIIQTWDTLPRKILKADYFRYLVLLAKGGYYSDIDTSPSVNIDAWLTDGPLATLMAENDLSKTDVGVIIGIEEERDLGTWRGLFNRRINLCQWTLASRPGHPLFVDVVAKIADLALYYYDPSTNVLTFPMGYKNLFDVQPAYNMSKDSANWYEGIIEWTGPASFTDSFFRTINQWYIENFSDHIQGSSNEVLCNNKHMCVLDPNKPLDLISKLENYPLGDNLLGIKLPTSPVGWENFTLLEYPLLYGDVALLPKHFFNSLHTTDFKKGYVHHAFTGTWKWTQDP</sequence>
<dbReference type="eggNOG" id="ENOG502QW2I">
    <property type="taxonomic scope" value="Eukaryota"/>
</dbReference>
<dbReference type="GO" id="GO:0006487">
    <property type="term" value="P:protein N-linked glycosylation"/>
    <property type="evidence" value="ECO:0007669"/>
    <property type="project" value="TreeGrafter"/>
</dbReference>
<accession>Q6CUK8</accession>
<dbReference type="CAZy" id="GT32">
    <property type="family name" value="Glycosyltransferase Family 32"/>
</dbReference>